<comment type="caution">
    <text evidence="1">The sequence shown here is derived from an EMBL/GenBank/DDBJ whole genome shotgun (WGS) entry which is preliminary data.</text>
</comment>
<gene>
    <name evidence="1" type="ORF">Y1Q_0011658</name>
</gene>
<proteinExistence type="predicted"/>
<keyword evidence="2" id="KW-1185">Reference proteome</keyword>
<protein>
    <submittedName>
        <fullName evidence="1">Uncharacterized protein</fullName>
    </submittedName>
</protein>
<sequence>MLFASLWASTRGRLELHLEAADHQVTWCSVFKTLPISICSEHLRPPKSVLPYGSTLQVGLYVHEIDNISTNQVQDGKNFAA</sequence>
<dbReference type="Proteomes" id="UP000050525">
    <property type="component" value="Unassembled WGS sequence"/>
</dbReference>
<evidence type="ECO:0000313" key="2">
    <source>
        <dbReference type="Proteomes" id="UP000050525"/>
    </source>
</evidence>
<dbReference type="AlphaFoldDB" id="A0A151M0M0"/>
<accession>A0A151M0M0</accession>
<reference evidence="1 2" key="1">
    <citation type="journal article" date="2012" name="Genome Biol.">
        <title>Sequencing three crocodilian genomes to illuminate the evolution of archosaurs and amniotes.</title>
        <authorList>
            <person name="St John J.A."/>
            <person name="Braun E.L."/>
            <person name="Isberg S.R."/>
            <person name="Miles L.G."/>
            <person name="Chong A.Y."/>
            <person name="Gongora J."/>
            <person name="Dalzell P."/>
            <person name="Moran C."/>
            <person name="Bed'hom B."/>
            <person name="Abzhanov A."/>
            <person name="Burgess S.C."/>
            <person name="Cooksey A.M."/>
            <person name="Castoe T.A."/>
            <person name="Crawford N.G."/>
            <person name="Densmore L.D."/>
            <person name="Drew J.C."/>
            <person name="Edwards S.V."/>
            <person name="Faircloth B.C."/>
            <person name="Fujita M.K."/>
            <person name="Greenwold M.J."/>
            <person name="Hoffmann F.G."/>
            <person name="Howard J.M."/>
            <person name="Iguchi T."/>
            <person name="Janes D.E."/>
            <person name="Khan S.Y."/>
            <person name="Kohno S."/>
            <person name="de Koning A.J."/>
            <person name="Lance S.L."/>
            <person name="McCarthy F.M."/>
            <person name="McCormack J.E."/>
            <person name="Merchant M.E."/>
            <person name="Peterson D.G."/>
            <person name="Pollock D.D."/>
            <person name="Pourmand N."/>
            <person name="Raney B.J."/>
            <person name="Roessler K.A."/>
            <person name="Sanford J.R."/>
            <person name="Sawyer R.H."/>
            <person name="Schmidt C.J."/>
            <person name="Triplett E.W."/>
            <person name="Tuberville T.D."/>
            <person name="Venegas-Anaya M."/>
            <person name="Howard J.T."/>
            <person name="Jarvis E.D."/>
            <person name="Guillette L.J.Jr."/>
            <person name="Glenn T.C."/>
            <person name="Green R.E."/>
            <person name="Ray D.A."/>
        </authorList>
    </citation>
    <scope>NUCLEOTIDE SEQUENCE [LARGE SCALE GENOMIC DNA]</scope>
    <source>
        <strain evidence="1">KSC_2009_1</strain>
    </source>
</reference>
<dbReference type="EMBL" id="AKHW03006853">
    <property type="protein sequence ID" value="KYO18061.1"/>
    <property type="molecule type" value="Genomic_DNA"/>
</dbReference>
<organism evidence="1 2">
    <name type="scientific">Alligator mississippiensis</name>
    <name type="common">American alligator</name>
    <dbReference type="NCBI Taxonomy" id="8496"/>
    <lineage>
        <taxon>Eukaryota</taxon>
        <taxon>Metazoa</taxon>
        <taxon>Chordata</taxon>
        <taxon>Craniata</taxon>
        <taxon>Vertebrata</taxon>
        <taxon>Euteleostomi</taxon>
        <taxon>Archelosauria</taxon>
        <taxon>Archosauria</taxon>
        <taxon>Crocodylia</taxon>
        <taxon>Alligatoridae</taxon>
        <taxon>Alligatorinae</taxon>
        <taxon>Alligator</taxon>
    </lineage>
</organism>
<evidence type="ECO:0000313" key="1">
    <source>
        <dbReference type="EMBL" id="KYO18061.1"/>
    </source>
</evidence>
<name>A0A151M0M0_ALLMI</name>